<gene>
    <name evidence="2" type="ORF">SAMN02745163_03410</name>
</gene>
<feature type="region of interest" description="Disordered" evidence="1">
    <location>
        <begin position="1"/>
        <end position="20"/>
    </location>
</feature>
<dbReference type="EMBL" id="FQZB01000014">
    <property type="protein sequence ID" value="SHK19867.1"/>
    <property type="molecule type" value="Genomic_DNA"/>
</dbReference>
<dbReference type="Proteomes" id="UP000184310">
    <property type="component" value="Unassembled WGS sequence"/>
</dbReference>
<sequence>MGDKPSIKKITKGPYNKSKVKKPKFSNISVRKMDTKVKIASIRKKPRPLHNESLTKGEVYRKEAFAEKYEKYKEKNNIDDEHSERINMQGAFKEENNSKENRRKAIGIIVLIFSVFIGAKFIVSCIEDTVEENERKAKVFKGKEYFSYLGISKTDQFEESLYETDELQEVDNIAVGKYDYDGETYYRFQARHNGKSAYDSEITNYQGEIETSLDGSRPMVDVYKRVYTKSNGSKVSIFYYKLKVPSNKIKKLN</sequence>
<dbReference type="RefSeq" id="WP_072990649.1">
    <property type="nucleotide sequence ID" value="NZ_FQZB01000014.1"/>
</dbReference>
<accession>A0A1M6QIL8</accession>
<evidence type="ECO:0000313" key="3">
    <source>
        <dbReference type="Proteomes" id="UP000184310"/>
    </source>
</evidence>
<keyword evidence="3" id="KW-1185">Reference proteome</keyword>
<protein>
    <submittedName>
        <fullName evidence="2">Uncharacterized protein</fullName>
    </submittedName>
</protein>
<name>A0A1M6QIL8_9CLOT</name>
<reference evidence="2 3" key="1">
    <citation type="submission" date="2016-11" db="EMBL/GenBank/DDBJ databases">
        <authorList>
            <person name="Jaros S."/>
            <person name="Januszkiewicz K."/>
            <person name="Wedrychowicz H."/>
        </authorList>
    </citation>
    <scope>NUCLEOTIDE SEQUENCE [LARGE SCALE GENOMIC DNA]</scope>
    <source>
        <strain evidence="2 3">DSM 21758</strain>
    </source>
</reference>
<evidence type="ECO:0000256" key="1">
    <source>
        <dbReference type="SAM" id="MobiDB-lite"/>
    </source>
</evidence>
<evidence type="ECO:0000313" key="2">
    <source>
        <dbReference type="EMBL" id="SHK19867.1"/>
    </source>
</evidence>
<proteinExistence type="predicted"/>
<dbReference type="AlphaFoldDB" id="A0A1M6QIL8"/>
<organism evidence="2 3">
    <name type="scientific">Clostridium cavendishii DSM 21758</name>
    <dbReference type="NCBI Taxonomy" id="1121302"/>
    <lineage>
        <taxon>Bacteria</taxon>
        <taxon>Bacillati</taxon>
        <taxon>Bacillota</taxon>
        <taxon>Clostridia</taxon>
        <taxon>Eubacteriales</taxon>
        <taxon>Clostridiaceae</taxon>
        <taxon>Clostridium</taxon>
    </lineage>
</organism>
<dbReference type="STRING" id="1121302.SAMN02745163_03410"/>